<dbReference type="Gene3D" id="1.10.8.730">
    <property type="match status" value="1"/>
</dbReference>
<organism evidence="1 2">
    <name type="scientific">Periweissella cryptocerci</name>
    <dbReference type="NCBI Taxonomy" id="2506420"/>
    <lineage>
        <taxon>Bacteria</taxon>
        <taxon>Bacillati</taxon>
        <taxon>Bacillota</taxon>
        <taxon>Bacilli</taxon>
        <taxon>Lactobacillales</taxon>
        <taxon>Lactobacillaceae</taxon>
        <taxon>Periweissella</taxon>
    </lineage>
</organism>
<dbReference type="RefSeq" id="WP_133362063.1">
    <property type="nucleotide sequence ID" value="NZ_CP037940.1"/>
</dbReference>
<keyword evidence="2" id="KW-1185">Reference proteome</keyword>
<dbReference type="KEGG" id="wei:EQG49_00240"/>
<dbReference type="Gene3D" id="3.40.50.300">
    <property type="entry name" value="P-loop containing nucleotide triphosphate hydrolases"/>
    <property type="match status" value="1"/>
</dbReference>
<reference evidence="2" key="1">
    <citation type="submission" date="2019-03" db="EMBL/GenBank/DDBJ databases">
        <title>Weissella sp. 26KH-42 Genome sequencing.</title>
        <authorList>
            <person name="Heo J."/>
            <person name="Kim S.-J."/>
            <person name="Kim J.-S."/>
            <person name="Hong S.-B."/>
            <person name="Kwon S.-W."/>
        </authorList>
    </citation>
    <scope>NUCLEOTIDE SEQUENCE [LARGE SCALE GENOMIC DNA]</scope>
    <source>
        <strain evidence="2">26KH-42</strain>
    </source>
</reference>
<dbReference type="InterPro" id="IPR027417">
    <property type="entry name" value="P-loop_NTPase"/>
</dbReference>
<protein>
    <submittedName>
        <fullName evidence="1">Uncharacterized protein</fullName>
    </submittedName>
</protein>
<evidence type="ECO:0000313" key="2">
    <source>
        <dbReference type="Proteomes" id="UP000292886"/>
    </source>
</evidence>
<dbReference type="Proteomes" id="UP000292886">
    <property type="component" value="Chromosome"/>
</dbReference>
<dbReference type="EMBL" id="CP037940">
    <property type="protein sequence ID" value="QBO34983.1"/>
    <property type="molecule type" value="Genomic_DNA"/>
</dbReference>
<accession>A0A4P6YQX1</accession>
<dbReference type="AlphaFoldDB" id="A0A4P6YQX1"/>
<gene>
    <name evidence="1" type="ORF">EQG49_00240</name>
</gene>
<evidence type="ECO:0000313" key="1">
    <source>
        <dbReference type="EMBL" id="QBO34983.1"/>
    </source>
</evidence>
<name>A0A4P6YQX1_9LACO</name>
<dbReference type="OrthoDB" id="9804380at2"/>
<dbReference type="SUPFAM" id="SSF52540">
    <property type="entry name" value="P-loop containing nucleoside triphosphate hydrolases"/>
    <property type="match status" value="1"/>
</dbReference>
<sequence length="649" mass="73035">MAVLTKKNTRKLIGNGTDLNLITETQPEGGLIVHSDFVQGSDGYSVTLEVTGLPKQRLGRGWLRKVAELPDTMSWLSVAPENQRKAQDAVERAVNIDRDVAIGNSKNASPSDQTMALTNWQLNQEQLDALVNGNDIMMRVYVRIRVFADSVPALRTRIREIKKSLHGFGISLLFDEQDNEVKSLFTPPELHDGLGMPNKGIPVTMHNLAGSYHLNQTFQADPHGAYMGQTFNGGEVMFDQFYNDGRHRSSPQVLIIGAPRTSKSTVAKKMMKQNFAAGHTQWVFDKSNEYKGLVDDENGLNIDMGGGENRINLFQIYPTVTDETGSIPDEIGSFSEHVAKITTIFSVLWVDAEGRTQATAYDLAMMRELLTNFYIQQGMWDPSPRDNPQNIKIFLKSNSDYPTLETFVDFVETEIVTSRRKTHEEQLAIQNILLVFRELLQGDSADIFDGYTTIPDLRDEILVRFDTSKLASKGGEIFRAQNYAVYSLMSSYVINHGRKQRTLLSQGLIQKDEAKYFNLIQDEADEIINKENPLGIKTVTKLISQMGKNMFGSIFVFPRMSNVIPAEGEFSEAQDFFGLFRIHFITQLTSDDQVQTLRRALTSSVTTSQLRQTTTFKKGEVMLNFVGDRALFFTVSLLDYEERQFAGGI</sequence>
<dbReference type="Gene3D" id="6.10.140.2170">
    <property type="match status" value="1"/>
</dbReference>
<proteinExistence type="predicted"/>